<feature type="region of interest" description="Disordered" evidence="1">
    <location>
        <begin position="55"/>
        <end position="192"/>
    </location>
</feature>
<feature type="compositionally biased region" description="Pro residues" evidence="1">
    <location>
        <begin position="147"/>
        <end position="159"/>
    </location>
</feature>
<feature type="compositionally biased region" description="Low complexity" evidence="1">
    <location>
        <begin position="69"/>
        <end position="92"/>
    </location>
</feature>
<evidence type="ECO:0000256" key="1">
    <source>
        <dbReference type="SAM" id="MobiDB-lite"/>
    </source>
</evidence>
<dbReference type="InterPro" id="IPR025326">
    <property type="entry name" value="DUF4232"/>
</dbReference>
<comment type="caution">
    <text evidence="3">The sequence shown here is derived from an EMBL/GenBank/DDBJ whole genome shotgun (WGS) entry which is preliminary data.</text>
</comment>
<dbReference type="Pfam" id="PF14016">
    <property type="entry name" value="DUF4232"/>
    <property type="match status" value="1"/>
</dbReference>
<sequence>MWEPLGPLAPSVYWRRRIAALGVVLAVLGGFVWAVAGLSGGEPDSAAVEARARAAAMASAPTPEPAAPTGPTGPTGPAETGTPGPIEAALPAVVPPGGAPGLVAPPSPDDALFAPPGGDGFRGFLPPGVPTGSAGPLLSTPTSTPAPVVPPSTTPPVTSPPATSAPTTEAAPAEPPPERAAAPGPCADGDLTVTARTDAPRYAAGTKPVLSLVVTNSGSAPCVRDLDAAKQAVAVVVRPGEGLWGSNDCSPGDTDDVRTLAPGEEAVFSVRWSGRTSAPGCAGARTVVPPGDYQLLARLDGIVSEPARFTLAG</sequence>
<gene>
    <name evidence="3" type="ORF">ACFPEL_26185</name>
</gene>
<feature type="domain" description="DUF4232" evidence="2">
    <location>
        <begin position="186"/>
        <end position="292"/>
    </location>
</feature>
<name>A0ABV9RRZ3_9PSEU</name>
<dbReference type="Proteomes" id="UP001595909">
    <property type="component" value="Unassembled WGS sequence"/>
</dbReference>
<protein>
    <submittedName>
        <fullName evidence="3">DUF4232 domain-containing protein</fullName>
    </submittedName>
</protein>
<proteinExistence type="predicted"/>
<feature type="compositionally biased region" description="Pro residues" evidence="1">
    <location>
        <begin position="93"/>
        <end position="108"/>
    </location>
</feature>
<evidence type="ECO:0000259" key="2">
    <source>
        <dbReference type="Pfam" id="PF14016"/>
    </source>
</evidence>
<evidence type="ECO:0000313" key="4">
    <source>
        <dbReference type="Proteomes" id="UP001595909"/>
    </source>
</evidence>
<dbReference type="EMBL" id="JBHSIM010000052">
    <property type="protein sequence ID" value="MFC4835922.1"/>
    <property type="molecule type" value="Genomic_DNA"/>
</dbReference>
<dbReference type="RefSeq" id="WP_274189939.1">
    <property type="nucleotide sequence ID" value="NZ_BAABHN010000052.1"/>
</dbReference>
<feature type="compositionally biased region" description="Low complexity" evidence="1">
    <location>
        <begin position="160"/>
        <end position="172"/>
    </location>
</feature>
<keyword evidence="4" id="KW-1185">Reference proteome</keyword>
<evidence type="ECO:0000313" key="3">
    <source>
        <dbReference type="EMBL" id="MFC4835922.1"/>
    </source>
</evidence>
<accession>A0ABV9RRZ3</accession>
<reference evidence="4" key="1">
    <citation type="journal article" date="2019" name="Int. J. Syst. Evol. Microbiol.">
        <title>The Global Catalogue of Microorganisms (GCM) 10K type strain sequencing project: providing services to taxonomists for standard genome sequencing and annotation.</title>
        <authorList>
            <consortium name="The Broad Institute Genomics Platform"/>
            <consortium name="The Broad Institute Genome Sequencing Center for Infectious Disease"/>
            <person name="Wu L."/>
            <person name="Ma J."/>
        </authorList>
    </citation>
    <scope>NUCLEOTIDE SEQUENCE [LARGE SCALE GENOMIC DNA]</scope>
    <source>
        <strain evidence="4">CCUG 50347</strain>
    </source>
</reference>
<organism evidence="3 4">
    <name type="scientific">Actinomycetospora chibensis</name>
    <dbReference type="NCBI Taxonomy" id="663606"/>
    <lineage>
        <taxon>Bacteria</taxon>
        <taxon>Bacillati</taxon>
        <taxon>Actinomycetota</taxon>
        <taxon>Actinomycetes</taxon>
        <taxon>Pseudonocardiales</taxon>
        <taxon>Pseudonocardiaceae</taxon>
        <taxon>Actinomycetospora</taxon>
    </lineage>
</organism>